<dbReference type="EMBL" id="GG730064">
    <property type="protein sequence ID" value="EEZ92647.1"/>
    <property type="molecule type" value="Genomic_DNA"/>
</dbReference>
<proteinExistence type="predicted"/>
<dbReference type="AlphaFoldDB" id="D2EG70"/>
<reference evidence="1 2" key="1">
    <citation type="journal article" date="2010" name="Proc. Natl. Acad. Sci. U.S.A.">
        <title>Enigmatic, ultrasmall, uncultivated Archaea.</title>
        <authorList>
            <person name="Baker B.J."/>
            <person name="Comolli L.R."/>
            <person name="Dick G.J."/>
            <person name="Hauser L.J."/>
            <person name="Hyatt D."/>
            <person name="Dill B.D."/>
            <person name="Land M.L."/>
            <person name="Verberkmoes N.C."/>
            <person name="Hettich R.L."/>
            <person name="Banfield J.F."/>
        </authorList>
    </citation>
    <scope>NUCLEOTIDE SEQUENCE [LARGE SCALE GENOMIC DNA]</scope>
</reference>
<evidence type="ECO:0000313" key="1">
    <source>
        <dbReference type="EMBL" id="EEZ92647.1"/>
    </source>
</evidence>
<organism evidence="1 2">
    <name type="scientific">Candidatus Parvarchaeum acidiphilum ARMAN-4</name>
    <dbReference type="NCBI Taxonomy" id="662760"/>
    <lineage>
        <taxon>Archaea</taxon>
        <taxon>Candidatus Parvarchaeota</taxon>
        <taxon>Candidatus Parvarchaeum</taxon>
    </lineage>
</organism>
<evidence type="ECO:0000313" key="2">
    <source>
        <dbReference type="Proteomes" id="UP000009375"/>
    </source>
</evidence>
<dbReference type="Proteomes" id="UP000009375">
    <property type="component" value="Unassembled WGS sequence"/>
</dbReference>
<protein>
    <recommendedName>
        <fullName evidence="3">Transcriptional regulator, AbiEi antitoxin, Type IV TA system</fullName>
    </recommendedName>
</protein>
<name>D2EG70_PARA4</name>
<sequence>MKYINEFFRHFSKVPAFSARDVELFLTYVGSSKKYPKRFIQNMLAGNKIFRLAKGVYTIHKNSEVIGFAFSPFYYGLAYALSYYNVWEERANPVIITTKCVRIGTRKSMGINISVFRLPKKMFFGYTMVKGESFYYPISDLEKTFLDLVYFDINLRKDTLYRLIKRLGYKKLKGYLLLSPTWLKKKAEKVLSKYN</sequence>
<gene>
    <name evidence="1" type="ORF">BJBARM4_0763</name>
</gene>
<evidence type="ECO:0008006" key="3">
    <source>
        <dbReference type="Google" id="ProtNLM"/>
    </source>
</evidence>
<accession>D2EG70</accession>